<evidence type="ECO:0000256" key="1">
    <source>
        <dbReference type="ARBA" id="ARBA00001946"/>
    </source>
</evidence>
<dbReference type="Pfam" id="PF02779">
    <property type="entry name" value="Transket_pyr"/>
    <property type="match status" value="1"/>
</dbReference>
<dbReference type="InterPro" id="IPR029061">
    <property type="entry name" value="THDP-binding"/>
</dbReference>
<dbReference type="GO" id="GO:0030976">
    <property type="term" value="F:thiamine pyrophosphate binding"/>
    <property type="evidence" value="ECO:0007669"/>
    <property type="project" value="InterPro"/>
</dbReference>
<dbReference type="InterPro" id="IPR005475">
    <property type="entry name" value="Transketolase-like_Pyr-bd"/>
</dbReference>
<comment type="caution">
    <text evidence="15">The sequence shown here is derived from an EMBL/GenBank/DDBJ whole genome shotgun (WGS) entry which is preliminary data.</text>
</comment>
<keyword evidence="6" id="KW-0479">Metal-binding</keyword>
<evidence type="ECO:0000256" key="8">
    <source>
        <dbReference type="ARBA" id="ARBA00022946"/>
    </source>
</evidence>
<evidence type="ECO:0000256" key="11">
    <source>
        <dbReference type="ARBA" id="ARBA00023128"/>
    </source>
</evidence>
<organism evidence="15 16">
    <name type="scientific">Elysia crispata</name>
    <name type="common">lettuce slug</name>
    <dbReference type="NCBI Taxonomy" id="231223"/>
    <lineage>
        <taxon>Eukaryota</taxon>
        <taxon>Metazoa</taxon>
        <taxon>Spiralia</taxon>
        <taxon>Lophotrochozoa</taxon>
        <taxon>Mollusca</taxon>
        <taxon>Gastropoda</taxon>
        <taxon>Heterobranchia</taxon>
        <taxon>Euthyneura</taxon>
        <taxon>Panpulmonata</taxon>
        <taxon>Sacoglossa</taxon>
        <taxon>Placobranchoidea</taxon>
        <taxon>Plakobranchidae</taxon>
        <taxon>Elysia</taxon>
    </lineage>
</organism>
<dbReference type="AlphaFoldDB" id="A0AAE0Y577"/>
<dbReference type="Gene3D" id="1.10.287.1150">
    <property type="entry name" value="TPP helical domain"/>
    <property type="match status" value="1"/>
</dbReference>
<keyword evidence="8" id="KW-0809">Transit peptide</keyword>
<comment type="cofactor">
    <cofactor evidence="1">
        <name>Mg(2+)</name>
        <dbReference type="ChEBI" id="CHEBI:18420"/>
    </cofactor>
</comment>
<keyword evidence="12" id="KW-0324">Glycolysis</keyword>
<keyword evidence="16" id="KW-1185">Reference proteome</keyword>
<proteinExistence type="inferred from homology"/>
<dbReference type="InterPro" id="IPR011603">
    <property type="entry name" value="2oxoglutarate_DH_E1"/>
</dbReference>
<feature type="domain" description="Transketolase-like pyrimidine-binding" evidence="14">
    <location>
        <begin position="487"/>
        <end position="647"/>
    </location>
</feature>
<evidence type="ECO:0000256" key="9">
    <source>
        <dbReference type="ARBA" id="ARBA00023002"/>
    </source>
</evidence>
<evidence type="ECO:0000313" key="16">
    <source>
        <dbReference type="Proteomes" id="UP001283361"/>
    </source>
</evidence>
<dbReference type="GO" id="GO:0005739">
    <property type="term" value="C:mitochondrion"/>
    <property type="evidence" value="ECO:0007669"/>
    <property type="project" value="UniProtKB-SubCell"/>
</dbReference>
<evidence type="ECO:0000313" key="15">
    <source>
        <dbReference type="EMBL" id="KAK3733542.1"/>
    </source>
</evidence>
<comment type="similarity">
    <text evidence="4">Belongs to the alpha-ketoglutarate dehydrogenase family.</text>
</comment>
<dbReference type="NCBIfam" id="TIGR00239">
    <property type="entry name" value="2oxo_dh_E1"/>
    <property type="match status" value="1"/>
</dbReference>
<evidence type="ECO:0000256" key="2">
    <source>
        <dbReference type="ARBA" id="ARBA00001964"/>
    </source>
</evidence>
<dbReference type="PANTHER" id="PTHR23152">
    <property type="entry name" value="2-OXOGLUTARATE DEHYDROGENASE"/>
    <property type="match status" value="1"/>
</dbReference>
<dbReference type="CDD" id="cd02016">
    <property type="entry name" value="TPP_E1_OGDC_like"/>
    <property type="match status" value="1"/>
</dbReference>
<dbReference type="EMBL" id="JAWDGP010006892">
    <property type="protein sequence ID" value="KAK3733542.1"/>
    <property type="molecule type" value="Genomic_DNA"/>
</dbReference>
<dbReference type="FunFam" id="3.40.50.12470:FF:000007">
    <property type="entry name" value="2-oxoglutarate dehydrogenase e1 mitochondrial"/>
    <property type="match status" value="1"/>
</dbReference>
<dbReference type="EC" id="1.2.4.2" evidence="5"/>
<reference evidence="15" key="1">
    <citation type="journal article" date="2023" name="G3 (Bethesda)">
        <title>A reference genome for the long-term kleptoplast-retaining sea slug Elysia crispata morphotype clarki.</title>
        <authorList>
            <person name="Eastman K.E."/>
            <person name="Pendleton A.L."/>
            <person name="Shaikh M.A."/>
            <person name="Suttiyut T."/>
            <person name="Ogas R."/>
            <person name="Tomko P."/>
            <person name="Gavelis G."/>
            <person name="Widhalm J.R."/>
            <person name="Wisecaver J.H."/>
        </authorList>
    </citation>
    <scope>NUCLEOTIDE SEQUENCE</scope>
    <source>
        <strain evidence="15">ECLA1</strain>
    </source>
</reference>
<dbReference type="SUPFAM" id="SSF52518">
    <property type="entry name" value="Thiamin diphosphate-binding fold (THDP-binding)"/>
    <property type="match status" value="2"/>
</dbReference>
<evidence type="ECO:0000256" key="10">
    <source>
        <dbReference type="ARBA" id="ARBA00023052"/>
    </source>
</evidence>
<keyword evidence="11" id="KW-0496">Mitochondrion</keyword>
<dbReference type="SMART" id="SM00861">
    <property type="entry name" value="Transket_pyr"/>
    <property type="match status" value="1"/>
</dbReference>
<accession>A0AAE0Y577</accession>
<evidence type="ECO:0000256" key="6">
    <source>
        <dbReference type="ARBA" id="ARBA00022723"/>
    </source>
</evidence>
<evidence type="ECO:0000256" key="3">
    <source>
        <dbReference type="ARBA" id="ARBA00004173"/>
    </source>
</evidence>
<evidence type="ECO:0000256" key="12">
    <source>
        <dbReference type="ARBA" id="ARBA00023152"/>
    </source>
</evidence>
<protein>
    <recommendedName>
        <fullName evidence="5">oxoglutarate dehydrogenase (succinyl-transferring)</fullName>
        <ecNumber evidence="5">1.2.4.2</ecNumber>
    </recommendedName>
    <alternativeName>
        <fullName evidence="13">Alpha-ketoglutarate dehydrogenase</fullName>
    </alternativeName>
</protein>
<dbReference type="GO" id="GO:0004591">
    <property type="term" value="F:oxoglutarate dehydrogenase (succinyl-transferring) activity"/>
    <property type="evidence" value="ECO:0007669"/>
    <property type="project" value="UniProtKB-EC"/>
</dbReference>
<dbReference type="GO" id="GO:0046872">
    <property type="term" value="F:metal ion binding"/>
    <property type="evidence" value="ECO:0007669"/>
    <property type="project" value="UniProtKB-KW"/>
</dbReference>
<keyword evidence="10" id="KW-0786">Thiamine pyrophosphate</keyword>
<comment type="cofactor">
    <cofactor evidence="2">
        <name>thiamine diphosphate</name>
        <dbReference type="ChEBI" id="CHEBI:58937"/>
    </cofactor>
</comment>
<dbReference type="Gene3D" id="3.40.50.970">
    <property type="match status" value="1"/>
</dbReference>
<dbReference type="Gene3D" id="3.40.50.12470">
    <property type="match status" value="1"/>
</dbReference>
<evidence type="ECO:0000256" key="7">
    <source>
        <dbReference type="ARBA" id="ARBA00022842"/>
    </source>
</evidence>
<evidence type="ECO:0000256" key="13">
    <source>
        <dbReference type="ARBA" id="ARBA00030680"/>
    </source>
</evidence>
<evidence type="ECO:0000259" key="14">
    <source>
        <dbReference type="SMART" id="SM00861"/>
    </source>
</evidence>
<evidence type="ECO:0000256" key="5">
    <source>
        <dbReference type="ARBA" id="ARBA00012280"/>
    </source>
</evidence>
<evidence type="ECO:0000256" key="4">
    <source>
        <dbReference type="ARBA" id="ARBA00006936"/>
    </source>
</evidence>
<name>A0AAE0Y577_9GAST</name>
<dbReference type="Pfam" id="PF00676">
    <property type="entry name" value="E1_dh"/>
    <property type="match status" value="1"/>
</dbReference>
<sequence length="647" mass="73188">MAQAAMEKELQVQYYNMSEQDLDRVFRLPNTTYIGGNETVLPLREIIKRLQHVYCRSIGVEFMFINNLQQADWIRRKFETPGIMQFGSEERRMLMARLIRSTRFEEFLARKWSSEKRFGLEGCEVLIPAMKTIIDSSSAAGVDSFIIGMPHRGRLNVLANVCRKPLEKIICQFDSKLEAADEGSGDVKYHLGMSHERVNRVTNKYIKIAVVANPSHLEAVDTVVQGKARAEMFYRGDTDGKKVMPMLIHGDAAFSGQGIVYECLHLSDLPAFTTHGTVHIVVNNQIGFTTDPRSSRSSPYCTDVARVVNAPIFHVNADDPEAVIYVCKVASEWRETFGKDVVIDLVCYRRFGHNEIDEPMFTQPLMYKKIAKQPTVLAKYAEYLINNGVVTQQEYEEEISKYDKICEESYSLAKKETAVSNIDWLDSPWSGFFEGRNPMEMPTTGVHEETLQHIGKVFSTPPEDFVIHGGLKRVLKGRANMVAERQADWALGEAFAFGSLLKEGIHVRLSGQDVERGTFSHRHHVLHHQNIDKKTTIPLNNLYPDQAPYTVCNSSLSEYGVLGFEVGFSITNPNALVIWEAQFGDFANTAQCIIDQFISSGQAKWVRQSGLVMLLPHGFEGMGPEHSSARLERFLQMSNDDPDYFPV</sequence>
<keyword evidence="9" id="KW-0560">Oxidoreductase</keyword>
<dbReference type="FunFam" id="3.40.50.970:FF:000002">
    <property type="entry name" value="2-oxoglutarate dehydrogenase, E1 component"/>
    <property type="match status" value="1"/>
</dbReference>
<gene>
    <name evidence="15" type="ORF">RRG08_063855</name>
</gene>
<dbReference type="GO" id="GO:0006099">
    <property type="term" value="P:tricarboxylic acid cycle"/>
    <property type="evidence" value="ECO:0007669"/>
    <property type="project" value="TreeGrafter"/>
</dbReference>
<dbReference type="InterPro" id="IPR001017">
    <property type="entry name" value="DH_E1"/>
</dbReference>
<dbReference type="Proteomes" id="UP001283361">
    <property type="component" value="Unassembled WGS sequence"/>
</dbReference>
<dbReference type="GO" id="GO:0006096">
    <property type="term" value="P:glycolytic process"/>
    <property type="evidence" value="ECO:0007669"/>
    <property type="project" value="UniProtKB-KW"/>
</dbReference>
<dbReference type="NCBIfam" id="NF006914">
    <property type="entry name" value="PRK09404.1"/>
    <property type="match status" value="1"/>
</dbReference>
<dbReference type="PANTHER" id="PTHR23152:SF4">
    <property type="entry name" value="2-OXOADIPATE DEHYDROGENASE COMPLEX COMPONENT E1"/>
    <property type="match status" value="1"/>
</dbReference>
<comment type="subcellular location">
    <subcellularLocation>
        <location evidence="3">Mitochondrion</location>
    </subcellularLocation>
</comment>
<dbReference type="GO" id="GO:0045252">
    <property type="term" value="C:oxoglutarate dehydrogenase complex"/>
    <property type="evidence" value="ECO:0007669"/>
    <property type="project" value="TreeGrafter"/>
</dbReference>
<keyword evidence="7" id="KW-0460">Magnesium</keyword>